<dbReference type="SUPFAM" id="SSF56672">
    <property type="entry name" value="DNA/RNA polymerases"/>
    <property type="match status" value="1"/>
</dbReference>
<evidence type="ECO:0000259" key="3">
    <source>
        <dbReference type="Pfam" id="PF07727"/>
    </source>
</evidence>
<protein>
    <recommendedName>
        <fullName evidence="3">Reverse transcriptase Ty1/copia-type domain-containing protein</fullName>
    </recommendedName>
</protein>
<dbReference type="InterPro" id="IPR013103">
    <property type="entry name" value="RVT_2"/>
</dbReference>
<feature type="transmembrane region" description="Helical" evidence="2">
    <location>
        <begin position="585"/>
        <end position="604"/>
    </location>
</feature>
<dbReference type="PANTHER" id="PTHR11439">
    <property type="entry name" value="GAG-POL-RELATED RETROTRANSPOSON"/>
    <property type="match status" value="1"/>
</dbReference>
<dbReference type="Pfam" id="PF07727">
    <property type="entry name" value="RVT_2"/>
    <property type="match status" value="1"/>
</dbReference>
<dbReference type="EMBL" id="AM484129">
    <property type="protein sequence ID" value="CAN68711.1"/>
    <property type="molecule type" value="Genomic_DNA"/>
</dbReference>
<keyword evidence="2" id="KW-0812">Transmembrane</keyword>
<dbReference type="CDD" id="cd09272">
    <property type="entry name" value="RNase_HI_RT_Ty1"/>
    <property type="match status" value="1"/>
</dbReference>
<feature type="domain" description="Reverse transcriptase Ty1/copia-type" evidence="3">
    <location>
        <begin position="688"/>
        <end position="929"/>
    </location>
</feature>
<organism evidence="4">
    <name type="scientific">Vitis vinifera</name>
    <name type="common">Grape</name>
    <dbReference type="NCBI Taxonomy" id="29760"/>
    <lineage>
        <taxon>Eukaryota</taxon>
        <taxon>Viridiplantae</taxon>
        <taxon>Streptophyta</taxon>
        <taxon>Embryophyta</taxon>
        <taxon>Tracheophyta</taxon>
        <taxon>Spermatophyta</taxon>
        <taxon>Magnoliopsida</taxon>
        <taxon>eudicotyledons</taxon>
        <taxon>Gunneridae</taxon>
        <taxon>Pentapetalae</taxon>
        <taxon>rosids</taxon>
        <taxon>Vitales</taxon>
        <taxon>Vitaceae</taxon>
        <taxon>Viteae</taxon>
        <taxon>Vitis</taxon>
    </lineage>
</organism>
<gene>
    <name evidence="4" type="ORF">VITISV_015847</name>
</gene>
<feature type="transmembrane region" description="Helical" evidence="2">
    <location>
        <begin position="447"/>
        <end position="470"/>
    </location>
</feature>
<accession>A5C6M9</accession>
<keyword evidence="2" id="KW-1133">Transmembrane helix</keyword>
<dbReference type="PANTHER" id="PTHR11439:SF461">
    <property type="entry name" value="OS10G0432200 PROTEIN"/>
    <property type="match status" value="1"/>
</dbReference>
<keyword evidence="2" id="KW-0472">Membrane</keyword>
<reference evidence="4" key="1">
    <citation type="journal article" date="2007" name="PLoS ONE">
        <title>The first genome sequence of an elite grapevine cultivar (Pinot noir Vitis vinifera L.): coping with a highly heterozygous genome.</title>
        <authorList>
            <person name="Velasco R."/>
            <person name="Zharkikh A."/>
            <person name="Troggio M."/>
            <person name="Cartwright D.A."/>
            <person name="Cestaro A."/>
            <person name="Pruss D."/>
            <person name="Pindo M."/>
            <person name="FitzGerald L.M."/>
            <person name="Vezzulli S."/>
            <person name="Reid J."/>
            <person name="Malacarne G."/>
            <person name="Iliev D."/>
            <person name="Coppola G."/>
            <person name="Wardell B."/>
            <person name="Micheletti D."/>
            <person name="Macalma T."/>
            <person name="Facci M."/>
            <person name="Mitchell J.T."/>
            <person name="Perazzolli M."/>
            <person name="Eldredge G."/>
            <person name="Gatto P."/>
            <person name="Oyzerski R."/>
            <person name="Moretto M."/>
            <person name="Gutin N."/>
            <person name="Stefanini M."/>
            <person name="Chen Y."/>
            <person name="Segala C."/>
            <person name="Davenport C."/>
            <person name="Dematte L."/>
            <person name="Mraz A."/>
            <person name="Battilana J."/>
            <person name="Stormo K."/>
            <person name="Costa F."/>
            <person name="Tao Q."/>
            <person name="Si-Ammour A."/>
            <person name="Harkins T."/>
            <person name="Lackey A."/>
            <person name="Perbost C."/>
            <person name="Taillon B."/>
            <person name="Stella A."/>
            <person name="Solovyev V."/>
            <person name="Fawcett J.A."/>
            <person name="Sterck L."/>
            <person name="Vandepoele K."/>
            <person name="Grando S.M."/>
            <person name="Toppo S."/>
            <person name="Moser C."/>
            <person name="Lanchbury J."/>
            <person name="Bogden R."/>
            <person name="Skolnick M."/>
            <person name="Sgaramella V."/>
            <person name="Bhatnagar S.K."/>
            <person name="Fontana P."/>
            <person name="Gutin A."/>
            <person name="Van de Peer Y."/>
            <person name="Salamini F."/>
            <person name="Viola R."/>
        </authorList>
    </citation>
    <scope>NUCLEOTIDE SEQUENCE</scope>
</reference>
<proteinExistence type="predicted"/>
<dbReference type="InterPro" id="IPR043502">
    <property type="entry name" value="DNA/RNA_pol_sf"/>
</dbReference>
<dbReference type="AlphaFoldDB" id="A5C6M9"/>
<feature type="region of interest" description="Disordered" evidence="1">
    <location>
        <begin position="614"/>
        <end position="633"/>
    </location>
</feature>
<feature type="transmembrane region" description="Helical" evidence="2">
    <location>
        <begin position="491"/>
        <end position="510"/>
    </location>
</feature>
<feature type="region of interest" description="Disordered" evidence="1">
    <location>
        <begin position="1"/>
        <end position="21"/>
    </location>
</feature>
<sequence>MPFAVEPPTSSRRRPWVPDLQPPSLRSFTPHKITVFRITAANIAPISILTIPLRSSSADLHIRGNLVAIGAHTSLSLPRQRHVSPSYVITADASVPPMRSFLKGRMLWHYCTGVMTIPVKGTSEGDAVFLNRMIEWDSHNHMILTWIRNTSIPSISNLMGSFDDAKSAWDMLAKRYSTTHGSLKYQLVVELHQLRQEPGQSINDYYDQLRFIWDQIDLSDPTWTCSKDAQQYASIRDEFRLYEFLMSLHKDFEPIRGQLLNRSPAPSLDTTVNELVREEARLATLQAQNKFNVLAITPSTPLIEQQPQQSGDSYGSSNRRKQTNKKFCNYCKRPGHTIETCYRRNKSTVAVANIEPTPPMASTSVESKSSGSTINLSSTELQEIIAQAVRMAGNASLSIALSVLPGYRLIFYYSGCIVQDPRTGQELGTGPRVGHMFPVSNLHLPPVAPVSIATAAAAVSSLPFLALWHSRLGHASSSRVPLSKMVEPKENFVIFLTLFVLCFFLPKFLPHFGVKRLFMLFMQLTIFQVLSSIIRLRMSVSLGHPLSIITFAHLDLLVLFFFSLMSTTNLSLALDSVVSLVMVKLKRGIGVMILSLIVFVFLVADEQIDDELPHFETGSPTPTLPEDPPQDILPRHSTRVRSIPPHLLDYHCYTALATLHEPQTYREASTDPLWQIAMKEELDALTKNHTWDLVPLPPGQSVVGCKWIYKIKTRSDGSVERYKARLVAKGFTQEYGIDYEETFAPVARISSVRALLAVAAARQWDLFQMDVKNAFLNGDLSEAVYMQPPPGLFVESNKVCHLRRALYGLKQAPRAWFAKFSSTIFRLGYTASPYDSALFLRRTDKGTILLLLYVDDMIITGNDLRGIQELKDFLSQQFEMKDLGHLSYFLGLEITHSTYGLYITQAKYASDLLSQAGLTDSKNVDTPVELNAHLTPSGGKPLSNPSLYRRLVGSLVYLTVTRPDISYVVHQVSQYLSAPRSTHYAAVLRILRYLKGTIFHGLFYSAQSPLVLRAFSDADWAGDPTDRRSTTGYCFLLDSSLISWRSKKQTFVARSSTEAKYRALADTTSELLWLRWLLKDLGVSTSSATPLYCDNQSAIHIAHNDVFHERTKHIEIDCHFIRYHLVHGALKLFFVSSKDQLADIFTKSLPTRRTRDLIDNLKLVSHPP</sequence>
<dbReference type="Pfam" id="PF14223">
    <property type="entry name" value="Retrotran_gag_2"/>
    <property type="match status" value="1"/>
</dbReference>
<evidence type="ECO:0000313" key="4">
    <source>
        <dbReference type="EMBL" id="CAN68711.1"/>
    </source>
</evidence>
<name>A5C6M9_VITVI</name>
<evidence type="ECO:0000256" key="1">
    <source>
        <dbReference type="SAM" id="MobiDB-lite"/>
    </source>
</evidence>
<evidence type="ECO:0000256" key="2">
    <source>
        <dbReference type="SAM" id="Phobius"/>
    </source>
</evidence>